<dbReference type="AlphaFoldDB" id="A0A9W4UQ35"/>
<dbReference type="PANTHER" id="PTHR35392">
    <property type="entry name" value="ZN(II)2CYS6 TRANSCRIPTION FACTOR (EUROFUNG)-RELATED-RELATED"/>
    <property type="match status" value="1"/>
</dbReference>
<proteinExistence type="predicted"/>
<dbReference type="PANTHER" id="PTHR35392:SF2">
    <property type="entry name" value="ZN(II)2CYS6 TRANSCRIPTION FACTOR (EUROFUNG)"/>
    <property type="match status" value="1"/>
</dbReference>
<dbReference type="CDD" id="cd00067">
    <property type="entry name" value="GAL4"/>
    <property type="match status" value="1"/>
</dbReference>
<feature type="compositionally biased region" description="Basic residues" evidence="2">
    <location>
        <begin position="21"/>
        <end position="36"/>
    </location>
</feature>
<keyword evidence="4" id="KW-1185">Reference proteome</keyword>
<dbReference type="Proteomes" id="UP001152607">
    <property type="component" value="Unassembled WGS sequence"/>
</dbReference>
<accession>A0A9W4UQ35</accession>
<evidence type="ECO:0008006" key="5">
    <source>
        <dbReference type="Google" id="ProtNLM"/>
    </source>
</evidence>
<dbReference type="OrthoDB" id="5426982at2759"/>
<protein>
    <recommendedName>
        <fullName evidence="5">Zn(2)-C6 fungal-type domain-containing protein</fullName>
    </recommendedName>
</protein>
<comment type="caution">
    <text evidence="3">The sequence shown here is derived from an EMBL/GenBank/DDBJ whole genome shotgun (WGS) entry which is preliminary data.</text>
</comment>
<reference evidence="3" key="1">
    <citation type="submission" date="2023-01" db="EMBL/GenBank/DDBJ databases">
        <authorList>
            <person name="Van Ghelder C."/>
            <person name="Rancurel C."/>
        </authorList>
    </citation>
    <scope>NUCLEOTIDE SEQUENCE</scope>
    <source>
        <strain evidence="3">CNCM I-4278</strain>
    </source>
</reference>
<dbReference type="InterPro" id="IPR001138">
    <property type="entry name" value="Zn2Cys6_DnaBD"/>
</dbReference>
<dbReference type="GO" id="GO:0000981">
    <property type="term" value="F:DNA-binding transcription factor activity, RNA polymerase II-specific"/>
    <property type="evidence" value="ECO:0007669"/>
    <property type="project" value="InterPro"/>
</dbReference>
<feature type="region of interest" description="Disordered" evidence="2">
    <location>
        <begin position="1"/>
        <end position="37"/>
    </location>
</feature>
<dbReference type="GO" id="GO:0008270">
    <property type="term" value="F:zinc ion binding"/>
    <property type="evidence" value="ECO:0007669"/>
    <property type="project" value="InterPro"/>
</dbReference>
<evidence type="ECO:0000313" key="4">
    <source>
        <dbReference type="Proteomes" id="UP001152607"/>
    </source>
</evidence>
<evidence type="ECO:0000256" key="1">
    <source>
        <dbReference type="ARBA" id="ARBA00023242"/>
    </source>
</evidence>
<keyword evidence="1" id="KW-0539">Nucleus</keyword>
<name>A0A9W4UQ35_9PLEO</name>
<sequence>MEQTEVNPSVSSQTRSGERLKRGRHTKSNGPKKRQKTAYAGPAGIFSCFSADGNNVNLHRRSTFSRERKEEVKSIRRRGACLRCRILKRACSGDDPCKTCIVARDATANSKSLMWMECIRPSFQAINIFNNESRVLDQNRFQTILTDLSNSDVYLDLHIPFALNADGASSHLSQWLSGEGSTTTFSLVGVFSCSSNTKLLQNALDPSLARDLRLFVHLTTHLHTTGMQGGYHEYTEEDIQIVRDCIGNRLLTALDPLLRPLEIEASEDRLGRLRSLFLLLLGTVVGVRYTCPEASEANFAPGTELEAKQDALLRLLCHYLIHIGRATAMIDYTGDDKILLQKSRMQWDKPAAFTWSSRHELEMHYRIEPPADWIVSSSENESLSSIDIDLSELEDLTEFTQDSDLLKCGVCNSFWTLLNENGTCHDCHAINRHTNDPGLFPSNLMISTYDDSAQDFSFDSYSSLEDLEGLEMPGIFPLSYETNFDDALPSS</sequence>
<dbReference type="InterPro" id="IPR052973">
    <property type="entry name" value="Fungal_sec-metab_reg_TF"/>
</dbReference>
<organism evidence="3 4">
    <name type="scientific">Periconia digitata</name>
    <dbReference type="NCBI Taxonomy" id="1303443"/>
    <lineage>
        <taxon>Eukaryota</taxon>
        <taxon>Fungi</taxon>
        <taxon>Dikarya</taxon>
        <taxon>Ascomycota</taxon>
        <taxon>Pezizomycotina</taxon>
        <taxon>Dothideomycetes</taxon>
        <taxon>Pleosporomycetidae</taxon>
        <taxon>Pleosporales</taxon>
        <taxon>Massarineae</taxon>
        <taxon>Periconiaceae</taxon>
        <taxon>Periconia</taxon>
    </lineage>
</organism>
<evidence type="ECO:0000256" key="2">
    <source>
        <dbReference type="SAM" id="MobiDB-lite"/>
    </source>
</evidence>
<feature type="compositionally biased region" description="Polar residues" evidence="2">
    <location>
        <begin position="1"/>
        <end position="15"/>
    </location>
</feature>
<dbReference type="EMBL" id="CAOQHR010000008">
    <property type="protein sequence ID" value="CAI6338732.1"/>
    <property type="molecule type" value="Genomic_DNA"/>
</dbReference>
<evidence type="ECO:0000313" key="3">
    <source>
        <dbReference type="EMBL" id="CAI6338732.1"/>
    </source>
</evidence>
<gene>
    <name evidence="3" type="ORF">PDIGIT_LOCUS11866</name>
</gene>